<dbReference type="EMBL" id="CP112866">
    <property type="protein sequence ID" value="UZW17831.1"/>
    <property type="molecule type" value="Genomic_DNA"/>
</dbReference>
<dbReference type="InterPro" id="IPR003959">
    <property type="entry name" value="ATPase_AAA_core"/>
</dbReference>
<evidence type="ECO:0000313" key="3">
    <source>
        <dbReference type="Proteomes" id="UP001164116"/>
    </source>
</evidence>
<organism evidence="2 3">
    <name type="scientific">Pseudomonas quebecensis</name>
    <dbReference type="NCBI Taxonomy" id="2995174"/>
    <lineage>
        <taxon>Bacteria</taxon>
        <taxon>Pseudomonadati</taxon>
        <taxon>Pseudomonadota</taxon>
        <taxon>Gammaproteobacteria</taxon>
        <taxon>Pseudomonadales</taxon>
        <taxon>Pseudomonadaceae</taxon>
        <taxon>Pseudomonas</taxon>
    </lineage>
</organism>
<dbReference type="Gene3D" id="3.40.50.300">
    <property type="entry name" value="P-loop containing nucleotide triphosphate hydrolases"/>
    <property type="match status" value="1"/>
</dbReference>
<evidence type="ECO:0000313" key="2">
    <source>
        <dbReference type="EMBL" id="UZW17831.1"/>
    </source>
</evidence>
<reference evidence="2" key="1">
    <citation type="submission" date="2022-11" db="EMBL/GenBank/DDBJ databases">
        <title>Taxonomic description of a new Pseudomonas species.</title>
        <authorList>
            <person name="Tambong J.T."/>
        </authorList>
    </citation>
    <scope>NUCLEOTIDE SEQUENCE</scope>
    <source>
        <strain evidence="2">S1Bt42</strain>
    </source>
</reference>
<protein>
    <submittedName>
        <fullName evidence="2">AAA family ATPase</fullName>
    </submittedName>
</protein>
<dbReference type="Proteomes" id="UP001164116">
    <property type="component" value="Chromosome"/>
</dbReference>
<gene>
    <name evidence="2" type="ORF">OSC50_20960</name>
</gene>
<dbReference type="Pfam" id="PF13304">
    <property type="entry name" value="AAA_21"/>
    <property type="match status" value="1"/>
</dbReference>
<accession>A0ABY6QFT3</accession>
<dbReference type="PANTHER" id="PTHR43581">
    <property type="entry name" value="ATP/GTP PHOSPHATASE"/>
    <property type="match status" value="1"/>
</dbReference>
<proteinExistence type="predicted"/>
<dbReference type="SUPFAM" id="SSF52540">
    <property type="entry name" value="P-loop containing nucleoside triphosphate hydrolases"/>
    <property type="match status" value="1"/>
</dbReference>
<dbReference type="CDD" id="cd00267">
    <property type="entry name" value="ABC_ATPase"/>
    <property type="match status" value="1"/>
</dbReference>
<dbReference type="RefSeq" id="WP_266245839.1">
    <property type="nucleotide sequence ID" value="NZ_CP112866.1"/>
</dbReference>
<feature type="domain" description="ATPase AAA-type core" evidence="1">
    <location>
        <begin position="29"/>
        <end position="363"/>
    </location>
</feature>
<dbReference type="PANTHER" id="PTHR43581:SF2">
    <property type="entry name" value="EXCINUCLEASE ATPASE SUBUNIT"/>
    <property type="match status" value="1"/>
</dbReference>
<evidence type="ECO:0000259" key="1">
    <source>
        <dbReference type="Pfam" id="PF13304"/>
    </source>
</evidence>
<sequence length="383" mass="43400">MSRISKLEFYNSPKSNQKVVFELDKKCQFFVLTGYNGAGKSRIIKIMQEAFCTIRDTKFDSNISRWAFDCTFSDGGKVRALKMEQGSATKEEVNQLFEDFFDKDLSLEKALENSIKMVSQEVSKTKYTKSSTSSEKREEFCGSGVKLPPKLLRITNPDLYAHNLSMIAYIDEAIHRNFPSKVMSSVIQGDQNNTTIDKTLASLIHEFVIKHAIADQVTGRISSLFTMKGGKLTSSLNKDKIRAAVEAAVEQFSNVTNFEDNEVFEVLNTFYGMTGRNLVWHNDSICLDVRNEGVIPFVDFSKGEKTLLNLMLTVYLNQDVSFFLLDEPDLSLHVEWQQKLLPAFQKLAPKAQFIIGTHSPFLVMHTQSEQVVNLAKIYKDQGI</sequence>
<name>A0ABY6QFT3_9PSED</name>
<dbReference type="InterPro" id="IPR051396">
    <property type="entry name" value="Bact_Antivir_Def_Nuclease"/>
</dbReference>
<keyword evidence="3" id="KW-1185">Reference proteome</keyword>
<dbReference type="InterPro" id="IPR027417">
    <property type="entry name" value="P-loop_NTPase"/>
</dbReference>